<reference evidence="1 3" key="1">
    <citation type="journal article" date="2012" name="Nature">
        <title>Algal genomes reveal evolutionary mosaicism and the fate of nucleomorphs.</title>
        <authorList>
            <consortium name="DOE Joint Genome Institute"/>
            <person name="Curtis B.A."/>
            <person name="Tanifuji G."/>
            <person name="Burki F."/>
            <person name="Gruber A."/>
            <person name="Irimia M."/>
            <person name="Maruyama S."/>
            <person name="Arias M.C."/>
            <person name="Ball S.G."/>
            <person name="Gile G.H."/>
            <person name="Hirakawa Y."/>
            <person name="Hopkins J.F."/>
            <person name="Kuo A."/>
            <person name="Rensing S.A."/>
            <person name="Schmutz J."/>
            <person name="Symeonidi A."/>
            <person name="Elias M."/>
            <person name="Eveleigh R.J."/>
            <person name="Herman E.K."/>
            <person name="Klute M.J."/>
            <person name="Nakayama T."/>
            <person name="Obornik M."/>
            <person name="Reyes-Prieto A."/>
            <person name="Armbrust E.V."/>
            <person name="Aves S.J."/>
            <person name="Beiko R.G."/>
            <person name="Coutinho P."/>
            <person name="Dacks J.B."/>
            <person name="Durnford D.G."/>
            <person name="Fast N.M."/>
            <person name="Green B.R."/>
            <person name="Grisdale C.J."/>
            <person name="Hempel F."/>
            <person name="Henrissat B."/>
            <person name="Hoppner M.P."/>
            <person name="Ishida K."/>
            <person name="Kim E."/>
            <person name="Koreny L."/>
            <person name="Kroth P.G."/>
            <person name="Liu Y."/>
            <person name="Malik S.B."/>
            <person name="Maier U.G."/>
            <person name="McRose D."/>
            <person name="Mock T."/>
            <person name="Neilson J.A."/>
            <person name="Onodera N.T."/>
            <person name="Poole A.M."/>
            <person name="Pritham E.J."/>
            <person name="Richards T.A."/>
            <person name="Rocap G."/>
            <person name="Roy S.W."/>
            <person name="Sarai C."/>
            <person name="Schaack S."/>
            <person name="Shirato S."/>
            <person name="Slamovits C.H."/>
            <person name="Spencer D.F."/>
            <person name="Suzuki S."/>
            <person name="Worden A.Z."/>
            <person name="Zauner S."/>
            <person name="Barry K."/>
            <person name="Bell C."/>
            <person name="Bharti A.K."/>
            <person name="Crow J.A."/>
            <person name="Grimwood J."/>
            <person name="Kramer R."/>
            <person name="Lindquist E."/>
            <person name="Lucas S."/>
            <person name="Salamov A."/>
            <person name="McFadden G.I."/>
            <person name="Lane C.E."/>
            <person name="Keeling P.J."/>
            <person name="Gray M.W."/>
            <person name="Grigoriev I.V."/>
            <person name="Archibald J.M."/>
        </authorList>
    </citation>
    <scope>NUCLEOTIDE SEQUENCE</scope>
    <source>
        <strain evidence="1 3">CCMP2712</strain>
    </source>
</reference>
<dbReference type="PaxDb" id="55529-EKX40612"/>
<dbReference type="EnsemblProtists" id="EKX40612">
    <property type="protein sequence ID" value="EKX40612"/>
    <property type="gene ID" value="GUITHDRAFT_142702"/>
</dbReference>
<proteinExistence type="predicted"/>
<protein>
    <submittedName>
        <fullName evidence="1 2">Uncharacterized protein</fullName>
    </submittedName>
</protein>
<dbReference type="AlphaFoldDB" id="L1IWX0"/>
<dbReference type="RefSeq" id="XP_005827592.1">
    <property type="nucleotide sequence ID" value="XM_005827535.1"/>
</dbReference>
<sequence length="238" mass="26511">MKDPLAYFPFKKAGKGLNWLPTGLEAIKDLADDGGNEQEGRDLQRQLELAEANRLTNKMIPPAQVQLSRSLTASRSPRCLRFDDEPTVNIPEHEEMKRIMAKRNRRGSRDIARFEVEGGGDRVLPASPAAHHTNHVFSLLDAIAGGAVDTWNSSPIASMLSPKDDKSLNTMEEKFNDAINRRNVQDRQRQDISSPTGSFALERIFTAEAEQPAKTLVQLNNPSRFGVASPKSSKEWSF</sequence>
<keyword evidence="3" id="KW-1185">Reference proteome</keyword>
<reference evidence="3" key="2">
    <citation type="submission" date="2012-11" db="EMBL/GenBank/DDBJ databases">
        <authorList>
            <person name="Kuo A."/>
            <person name="Curtis B.A."/>
            <person name="Tanifuji G."/>
            <person name="Burki F."/>
            <person name="Gruber A."/>
            <person name="Irimia M."/>
            <person name="Maruyama S."/>
            <person name="Arias M.C."/>
            <person name="Ball S.G."/>
            <person name="Gile G.H."/>
            <person name="Hirakawa Y."/>
            <person name="Hopkins J.F."/>
            <person name="Rensing S.A."/>
            <person name="Schmutz J."/>
            <person name="Symeonidi A."/>
            <person name="Elias M."/>
            <person name="Eveleigh R.J."/>
            <person name="Herman E.K."/>
            <person name="Klute M.J."/>
            <person name="Nakayama T."/>
            <person name="Obornik M."/>
            <person name="Reyes-Prieto A."/>
            <person name="Armbrust E.V."/>
            <person name="Aves S.J."/>
            <person name="Beiko R.G."/>
            <person name="Coutinho P."/>
            <person name="Dacks J.B."/>
            <person name="Durnford D.G."/>
            <person name="Fast N.M."/>
            <person name="Green B.R."/>
            <person name="Grisdale C."/>
            <person name="Hempe F."/>
            <person name="Henrissat B."/>
            <person name="Hoppner M.P."/>
            <person name="Ishida K.-I."/>
            <person name="Kim E."/>
            <person name="Koreny L."/>
            <person name="Kroth P.G."/>
            <person name="Liu Y."/>
            <person name="Malik S.-B."/>
            <person name="Maier U.G."/>
            <person name="McRose D."/>
            <person name="Mock T."/>
            <person name="Neilson J.A."/>
            <person name="Onodera N.T."/>
            <person name="Poole A.M."/>
            <person name="Pritham E.J."/>
            <person name="Richards T.A."/>
            <person name="Rocap G."/>
            <person name="Roy S.W."/>
            <person name="Sarai C."/>
            <person name="Schaack S."/>
            <person name="Shirato S."/>
            <person name="Slamovits C.H."/>
            <person name="Spencer D.F."/>
            <person name="Suzuki S."/>
            <person name="Worden A.Z."/>
            <person name="Zauner S."/>
            <person name="Barry K."/>
            <person name="Bell C."/>
            <person name="Bharti A.K."/>
            <person name="Crow J.A."/>
            <person name="Grimwood J."/>
            <person name="Kramer R."/>
            <person name="Lindquist E."/>
            <person name="Lucas S."/>
            <person name="Salamov A."/>
            <person name="McFadden G.I."/>
            <person name="Lane C.E."/>
            <person name="Keeling P.J."/>
            <person name="Gray M.W."/>
            <person name="Grigoriev I.V."/>
            <person name="Archibald J.M."/>
        </authorList>
    </citation>
    <scope>NUCLEOTIDE SEQUENCE</scope>
    <source>
        <strain evidence="3">CCMP2712</strain>
    </source>
</reference>
<dbReference type="KEGG" id="gtt:GUITHDRAFT_142702"/>
<dbReference type="HOGENOM" id="CLU_1167772_0_0_1"/>
<dbReference type="EMBL" id="JH993030">
    <property type="protein sequence ID" value="EKX40612.1"/>
    <property type="molecule type" value="Genomic_DNA"/>
</dbReference>
<reference evidence="2" key="3">
    <citation type="submission" date="2015-06" db="UniProtKB">
        <authorList>
            <consortium name="EnsemblProtists"/>
        </authorList>
    </citation>
    <scope>IDENTIFICATION</scope>
</reference>
<evidence type="ECO:0000313" key="3">
    <source>
        <dbReference type="Proteomes" id="UP000011087"/>
    </source>
</evidence>
<gene>
    <name evidence="1" type="ORF">GUITHDRAFT_142702</name>
</gene>
<evidence type="ECO:0000313" key="2">
    <source>
        <dbReference type="EnsemblProtists" id="EKX40612"/>
    </source>
</evidence>
<name>L1IWX0_GUITC</name>
<organism evidence="1">
    <name type="scientific">Guillardia theta (strain CCMP2712)</name>
    <name type="common">Cryptophyte</name>
    <dbReference type="NCBI Taxonomy" id="905079"/>
    <lineage>
        <taxon>Eukaryota</taxon>
        <taxon>Cryptophyceae</taxon>
        <taxon>Pyrenomonadales</taxon>
        <taxon>Geminigeraceae</taxon>
        <taxon>Guillardia</taxon>
    </lineage>
</organism>
<dbReference type="GeneID" id="17297241"/>
<accession>L1IWX0</accession>
<evidence type="ECO:0000313" key="1">
    <source>
        <dbReference type="EMBL" id="EKX40612.1"/>
    </source>
</evidence>
<dbReference type="Proteomes" id="UP000011087">
    <property type="component" value="Unassembled WGS sequence"/>
</dbReference>